<protein>
    <submittedName>
        <fullName evidence="1">Uncharacterized protein</fullName>
    </submittedName>
</protein>
<evidence type="ECO:0000313" key="2">
    <source>
        <dbReference type="Proteomes" id="UP000276133"/>
    </source>
</evidence>
<dbReference type="EMBL" id="REGN01002955">
    <property type="protein sequence ID" value="RNA25246.1"/>
    <property type="molecule type" value="Genomic_DNA"/>
</dbReference>
<gene>
    <name evidence="1" type="ORF">BpHYR1_026906</name>
</gene>
<dbReference type="AlphaFoldDB" id="A0A3M7RNW7"/>
<organism evidence="1 2">
    <name type="scientific">Brachionus plicatilis</name>
    <name type="common">Marine rotifer</name>
    <name type="synonym">Brachionus muelleri</name>
    <dbReference type="NCBI Taxonomy" id="10195"/>
    <lineage>
        <taxon>Eukaryota</taxon>
        <taxon>Metazoa</taxon>
        <taxon>Spiralia</taxon>
        <taxon>Gnathifera</taxon>
        <taxon>Rotifera</taxon>
        <taxon>Eurotatoria</taxon>
        <taxon>Monogononta</taxon>
        <taxon>Pseudotrocha</taxon>
        <taxon>Ploima</taxon>
        <taxon>Brachionidae</taxon>
        <taxon>Brachionus</taxon>
    </lineage>
</organism>
<reference evidence="1 2" key="1">
    <citation type="journal article" date="2018" name="Sci. Rep.">
        <title>Genomic signatures of local adaptation to the degree of environmental predictability in rotifers.</title>
        <authorList>
            <person name="Franch-Gras L."/>
            <person name="Hahn C."/>
            <person name="Garcia-Roger E.M."/>
            <person name="Carmona M.J."/>
            <person name="Serra M."/>
            <person name="Gomez A."/>
        </authorList>
    </citation>
    <scope>NUCLEOTIDE SEQUENCE [LARGE SCALE GENOMIC DNA]</scope>
    <source>
        <strain evidence="1">HYR1</strain>
    </source>
</reference>
<evidence type="ECO:0000313" key="1">
    <source>
        <dbReference type="EMBL" id="RNA25246.1"/>
    </source>
</evidence>
<name>A0A3M7RNW7_BRAPC</name>
<keyword evidence="2" id="KW-1185">Reference proteome</keyword>
<proteinExistence type="predicted"/>
<sequence length="191" mass="21443">MFLAKYGVSKAMRDCITRFVSGLLELFFSSLPNPSWCPASLAHARTLTRARLLAISWLLDSSERSTPPSSKVKSAPASCSELCRAGSGAKALIVSAALRHNFGRLLKYMHRHRSFINEPRPSMRSLHCSNWAAAAKHLLIKTHTCTLISLWSSLLYWLSMLTQRENASFSSSKPFSRRNSSALRAEQRMVW</sequence>
<comment type="caution">
    <text evidence="1">The sequence shown here is derived from an EMBL/GenBank/DDBJ whole genome shotgun (WGS) entry which is preliminary data.</text>
</comment>
<accession>A0A3M7RNW7</accession>
<dbReference type="Proteomes" id="UP000276133">
    <property type="component" value="Unassembled WGS sequence"/>
</dbReference>